<dbReference type="FunFam" id="3.30.70.270:FF:000001">
    <property type="entry name" value="Diguanylate cyclase domain protein"/>
    <property type="match status" value="1"/>
</dbReference>
<feature type="transmembrane region" description="Helical" evidence="3">
    <location>
        <begin position="92"/>
        <end position="110"/>
    </location>
</feature>
<dbReference type="NCBIfam" id="TIGR00254">
    <property type="entry name" value="GGDEF"/>
    <property type="match status" value="1"/>
</dbReference>
<feature type="transmembrane region" description="Helical" evidence="3">
    <location>
        <begin position="6"/>
        <end position="23"/>
    </location>
</feature>
<dbReference type="EC" id="2.7.7.65" evidence="1"/>
<keyword evidence="3" id="KW-0812">Transmembrane</keyword>
<dbReference type="PROSITE" id="PS50887">
    <property type="entry name" value="GGDEF"/>
    <property type="match status" value="1"/>
</dbReference>
<comment type="catalytic activity">
    <reaction evidence="2">
        <text>2 GTP = 3',3'-c-di-GMP + 2 diphosphate</text>
        <dbReference type="Rhea" id="RHEA:24898"/>
        <dbReference type="ChEBI" id="CHEBI:33019"/>
        <dbReference type="ChEBI" id="CHEBI:37565"/>
        <dbReference type="ChEBI" id="CHEBI:58805"/>
        <dbReference type="EC" id="2.7.7.65"/>
    </reaction>
</comment>
<dbReference type="Gene3D" id="3.30.70.270">
    <property type="match status" value="1"/>
</dbReference>
<organism evidence="5 6">
    <name type="scientific">Rhizobium oryzihabitans</name>
    <dbReference type="NCBI Taxonomy" id="2267833"/>
    <lineage>
        <taxon>Bacteria</taxon>
        <taxon>Pseudomonadati</taxon>
        <taxon>Pseudomonadota</taxon>
        <taxon>Alphaproteobacteria</taxon>
        <taxon>Hyphomicrobiales</taxon>
        <taxon>Rhizobiaceae</taxon>
        <taxon>Rhizobium/Agrobacterium group</taxon>
        <taxon>Rhizobium</taxon>
    </lineage>
</organism>
<keyword evidence="6" id="KW-1185">Reference proteome</keyword>
<dbReference type="PANTHER" id="PTHR45138">
    <property type="entry name" value="REGULATORY COMPONENTS OF SENSORY TRANSDUCTION SYSTEM"/>
    <property type="match status" value="1"/>
</dbReference>
<dbReference type="InterPro" id="IPR000160">
    <property type="entry name" value="GGDEF_dom"/>
</dbReference>
<evidence type="ECO:0000259" key="4">
    <source>
        <dbReference type="PROSITE" id="PS50887"/>
    </source>
</evidence>
<keyword evidence="3" id="KW-1133">Transmembrane helix</keyword>
<dbReference type="SMART" id="SM00267">
    <property type="entry name" value="GGDEF"/>
    <property type="match status" value="1"/>
</dbReference>
<dbReference type="EMBL" id="CP048632">
    <property type="protein sequence ID" value="QIB38681.1"/>
    <property type="molecule type" value="Genomic_DNA"/>
</dbReference>
<dbReference type="GO" id="GO:1902201">
    <property type="term" value="P:negative regulation of bacterial-type flagellum-dependent cell motility"/>
    <property type="evidence" value="ECO:0007669"/>
    <property type="project" value="TreeGrafter"/>
</dbReference>
<dbReference type="GO" id="GO:0005886">
    <property type="term" value="C:plasma membrane"/>
    <property type="evidence" value="ECO:0007669"/>
    <property type="project" value="TreeGrafter"/>
</dbReference>
<feature type="transmembrane region" description="Helical" evidence="3">
    <location>
        <begin position="35"/>
        <end position="54"/>
    </location>
</feature>
<feature type="transmembrane region" description="Helical" evidence="3">
    <location>
        <begin position="116"/>
        <end position="133"/>
    </location>
</feature>
<sequence>MQDNFAYLLPFIMLTFGVVFLFLQRIGHASARYWGLGYLSAAFGFAAPLVLGGLPFEVQAIVSNLLFFSAFFLYGHALLTHFGRPLYTTARLSIVAAAVLLVSFHVFVTPDLKRELVIGDLVCALLLAIPVWIVRRRPLALADRLMVAIASLVVLETLVRIGMLLVMTPNGSMVELGEFFESDYAFYMQLAASIFGFLLALSVLASQISVTVDRHLHAAEHDPLTDVLNRRGFDRRVPDFRNDTPDGAVIACDIDHFKRINDVYGHAAGDIVLIGLADLLRRNAPEDALVARFGGEEFVVFLPGQTAALAGQLANGMRLGLSSLDWRNRGVATQITASFGVSAVARGDHSIHDAIKRADDSLYAAKRGGRDQVVLEGIRLPATAEVPSLRVVSKV</sequence>
<dbReference type="Proteomes" id="UP000464865">
    <property type="component" value="Chromosome M15-11"/>
</dbReference>
<keyword evidence="3" id="KW-0472">Membrane</keyword>
<dbReference type="Pfam" id="PF00990">
    <property type="entry name" value="GGDEF"/>
    <property type="match status" value="1"/>
</dbReference>
<dbReference type="RefSeq" id="WP_164056399.1">
    <property type="nucleotide sequence ID" value="NZ_CP048632.1"/>
</dbReference>
<dbReference type="KEGG" id="roy:G3A56_12315"/>
<evidence type="ECO:0000256" key="2">
    <source>
        <dbReference type="ARBA" id="ARBA00034247"/>
    </source>
</evidence>
<dbReference type="GO" id="GO:0052621">
    <property type="term" value="F:diguanylate cyclase activity"/>
    <property type="evidence" value="ECO:0007669"/>
    <property type="project" value="UniProtKB-EC"/>
</dbReference>
<accession>A0A7L5BIH5</accession>
<feature type="transmembrane region" description="Helical" evidence="3">
    <location>
        <begin position="145"/>
        <end position="166"/>
    </location>
</feature>
<dbReference type="PANTHER" id="PTHR45138:SF9">
    <property type="entry name" value="DIGUANYLATE CYCLASE DGCM-RELATED"/>
    <property type="match status" value="1"/>
</dbReference>
<dbReference type="InterPro" id="IPR043128">
    <property type="entry name" value="Rev_trsase/Diguanyl_cyclase"/>
</dbReference>
<name>A0A7L5BIH5_9HYPH</name>
<evidence type="ECO:0000256" key="1">
    <source>
        <dbReference type="ARBA" id="ARBA00012528"/>
    </source>
</evidence>
<feature type="domain" description="GGDEF" evidence="4">
    <location>
        <begin position="245"/>
        <end position="378"/>
    </location>
</feature>
<dbReference type="CDD" id="cd01949">
    <property type="entry name" value="GGDEF"/>
    <property type="match status" value="1"/>
</dbReference>
<dbReference type="AlphaFoldDB" id="A0A7L5BIH5"/>
<dbReference type="SUPFAM" id="SSF55073">
    <property type="entry name" value="Nucleotide cyclase"/>
    <property type="match status" value="1"/>
</dbReference>
<feature type="transmembrane region" description="Helical" evidence="3">
    <location>
        <begin position="60"/>
        <end position="80"/>
    </location>
</feature>
<protein>
    <recommendedName>
        <fullName evidence="1">diguanylate cyclase</fullName>
        <ecNumber evidence="1">2.7.7.65</ecNumber>
    </recommendedName>
</protein>
<gene>
    <name evidence="5" type="ORF">G3A56_12315</name>
</gene>
<evidence type="ECO:0000313" key="6">
    <source>
        <dbReference type="Proteomes" id="UP000464865"/>
    </source>
</evidence>
<reference evidence="5 6" key="1">
    <citation type="submission" date="2020-02" db="EMBL/GenBank/DDBJ databases">
        <title>Plant-Promoting Endophytic Bacterium Rhizobium oryzihabitans sp. nov., Isolated from the Root of Rice.</title>
        <authorList>
            <person name="zhao J."/>
            <person name="Zhang G."/>
        </authorList>
    </citation>
    <scope>NUCLEOTIDE SEQUENCE [LARGE SCALE GENOMIC DNA]</scope>
    <source>
        <strain evidence="5 6">M15</strain>
    </source>
</reference>
<dbReference type="GO" id="GO:0043709">
    <property type="term" value="P:cell adhesion involved in single-species biofilm formation"/>
    <property type="evidence" value="ECO:0007669"/>
    <property type="project" value="TreeGrafter"/>
</dbReference>
<dbReference type="InterPro" id="IPR050469">
    <property type="entry name" value="Diguanylate_Cyclase"/>
</dbReference>
<evidence type="ECO:0000256" key="3">
    <source>
        <dbReference type="SAM" id="Phobius"/>
    </source>
</evidence>
<proteinExistence type="predicted"/>
<feature type="transmembrane region" description="Helical" evidence="3">
    <location>
        <begin position="186"/>
        <end position="205"/>
    </location>
</feature>
<evidence type="ECO:0000313" key="5">
    <source>
        <dbReference type="EMBL" id="QIB38681.1"/>
    </source>
</evidence>
<dbReference type="InterPro" id="IPR029787">
    <property type="entry name" value="Nucleotide_cyclase"/>
</dbReference>